<dbReference type="Proteomes" id="UP001500604">
    <property type="component" value="Unassembled WGS sequence"/>
</dbReference>
<dbReference type="Pfam" id="PF00589">
    <property type="entry name" value="Phage_integrase"/>
    <property type="match status" value="1"/>
</dbReference>
<proteinExistence type="inferred from homology"/>
<dbReference type="InterPro" id="IPR011010">
    <property type="entry name" value="DNA_brk_join_enz"/>
</dbReference>
<feature type="domain" description="Tyr recombinase" evidence="5">
    <location>
        <begin position="153"/>
        <end position="320"/>
    </location>
</feature>
<accession>A0ABP8VBW4</accession>
<name>A0ABP8VBW4_9GAMM</name>
<keyword evidence="7" id="KW-1185">Reference proteome</keyword>
<keyword evidence="3" id="KW-0238">DNA-binding</keyword>
<dbReference type="InterPro" id="IPR002104">
    <property type="entry name" value="Integrase_catalytic"/>
</dbReference>
<evidence type="ECO:0000313" key="6">
    <source>
        <dbReference type="EMBL" id="GAA4652505.1"/>
    </source>
</evidence>
<dbReference type="InterPro" id="IPR050090">
    <property type="entry name" value="Tyrosine_recombinase_XerCD"/>
</dbReference>
<dbReference type="PROSITE" id="PS51898">
    <property type="entry name" value="TYR_RECOMBINASE"/>
    <property type="match status" value="1"/>
</dbReference>
<reference evidence="7" key="1">
    <citation type="journal article" date="2019" name="Int. J. Syst. Evol. Microbiol.">
        <title>The Global Catalogue of Microorganisms (GCM) 10K type strain sequencing project: providing services to taxonomists for standard genome sequencing and annotation.</title>
        <authorList>
            <consortium name="The Broad Institute Genomics Platform"/>
            <consortium name="The Broad Institute Genome Sequencing Center for Infectious Disease"/>
            <person name="Wu L."/>
            <person name="Ma J."/>
        </authorList>
    </citation>
    <scope>NUCLEOTIDE SEQUENCE [LARGE SCALE GENOMIC DNA]</scope>
    <source>
        <strain evidence="7">JCM 17805</strain>
    </source>
</reference>
<evidence type="ECO:0000256" key="2">
    <source>
        <dbReference type="ARBA" id="ARBA00022908"/>
    </source>
</evidence>
<dbReference type="PANTHER" id="PTHR30349">
    <property type="entry name" value="PHAGE INTEGRASE-RELATED"/>
    <property type="match status" value="1"/>
</dbReference>
<evidence type="ECO:0000256" key="1">
    <source>
        <dbReference type="ARBA" id="ARBA00008857"/>
    </source>
</evidence>
<dbReference type="Gene3D" id="1.10.443.10">
    <property type="entry name" value="Intergrase catalytic core"/>
    <property type="match status" value="1"/>
</dbReference>
<dbReference type="SUPFAM" id="SSF56349">
    <property type="entry name" value="DNA breaking-rejoining enzymes"/>
    <property type="match status" value="1"/>
</dbReference>
<dbReference type="EMBL" id="BAABFL010000477">
    <property type="protein sequence ID" value="GAA4652505.1"/>
    <property type="molecule type" value="Genomic_DNA"/>
</dbReference>
<sequence>MALKLTRRDDSSAWQMVGTVGGQRVRRSTRCKDYGRAEQFMAQFYYDAMNDKTNRELYTIADLVDAYLKKPGLRLGLRSHNILLRMQDYWKDVRAHLFCQESVNRYIKRFHSKNKANTIERELRQLNAVINYCEQSRMVSGIFRPIFDRIDDARVRWLEPGEREAYLAEADALYRGFLTVLFYTGCRIGELRNLTWQDVTEDALVFRHWKGQPRKLRVRAVPMHDKVREVIGSLTREPGRKVFPKRWYNYGRVYKEHMRICEALGIEDFKPHDIRHTFGTLLARQCANPWHISKLMGHSSLQTSQRYIHLAAQDFDGAVSLL</sequence>
<gene>
    <name evidence="6" type="ORF">GCM10023116_47890</name>
</gene>
<organism evidence="6 7">
    <name type="scientific">Kistimonas scapharcae</name>
    <dbReference type="NCBI Taxonomy" id="1036133"/>
    <lineage>
        <taxon>Bacteria</taxon>
        <taxon>Pseudomonadati</taxon>
        <taxon>Pseudomonadota</taxon>
        <taxon>Gammaproteobacteria</taxon>
        <taxon>Oceanospirillales</taxon>
        <taxon>Endozoicomonadaceae</taxon>
        <taxon>Kistimonas</taxon>
    </lineage>
</organism>
<dbReference type="CDD" id="cd00796">
    <property type="entry name" value="INT_Rci_Hp1_C"/>
    <property type="match status" value="1"/>
</dbReference>
<evidence type="ECO:0000259" key="5">
    <source>
        <dbReference type="PROSITE" id="PS51898"/>
    </source>
</evidence>
<evidence type="ECO:0000256" key="4">
    <source>
        <dbReference type="ARBA" id="ARBA00023172"/>
    </source>
</evidence>
<evidence type="ECO:0000256" key="3">
    <source>
        <dbReference type="ARBA" id="ARBA00023125"/>
    </source>
</evidence>
<keyword evidence="2" id="KW-0229">DNA integration</keyword>
<comment type="caution">
    <text evidence="6">The sequence shown here is derived from an EMBL/GenBank/DDBJ whole genome shotgun (WGS) entry which is preliminary data.</text>
</comment>
<comment type="similarity">
    <text evidence="1">Belongs to the 'phage' integrase family.</text>
</comment>
<evidence type="ECO:0000313" key="7">
    <source>
        <dbReference type="Proteomes" id="UP001500604"/>
    </source>
</evidence>
<keyword evidence="4" id="KW-0233">DNA recombination</keyword>
<dbReference type="InterPro" id="IPR013762">
    <property type="entry name" value="Integrase-like_cat_sf"/>
</dbReference>
<dbReference type="PANTHER" id="PTHR30349:SF41">
    <property type="entry name" value="INTEGRASE_RECOMBINASE PROTEIN MJ0367-RELATED"/>
    <property type="match status" value="1"/>
</dbReference>
<protein>
    <submittedName>
        <fullName evidence="6">Site-specific integrase</fullName>
    </submittedName>
</protein>
<dbReference type="RefSeq" id="WP_345199086.1">
    <property type="nucleotide sequence ID" value="NZ_BAABFL010000477.1"/>
</dbReference>